<evidence type="ECO:0000256" key="3">
    <source>
        <dbReference type="ARBA" id="ARBA00023212"/>
    </source>
</evidence>
<dbReference type="PANTHER" id="PTHR19336:SF9">
    <property type="entry name" value="SPINDLE POLE BODY PROTEIN PPC89"/>
    <property type="match status" value="1"/>
</dbReference>
<dbReference type="EMBL" id="BLAL01000215">
    <property type="protein sequence ID" value="GES92344.1"/>
    <property type="molecule type" value="Genomic_DNA"/>
</dbReference>
<dbReference type="EMBL" id="BEXD01002224">
    <property type="protein sequence ID" value="GBB97538.1"/>
    <property type="molecule type" value="Genomic_DNA"/>
</dbReference>
<reference evidence="7 9" key="1">
    <citation type="submission" date="2017-11" db="EMBL/GenBank/DDBJ databases">
        <title>The genome of Rhizophagus clarus HR1 reveals common genetic basis of auxotrophy among arbuscular mycorrhizal fungi.</title>
        <authorList>
            <person name="Kobayashi Y."/>
        </authorList>
    </citation>
    <scope>NUCLEOTIDE SEQUENCE [LARGE SCALE GENOMIC DNA]</scope>
    <source>
        <strain evidence="7 9">HR1</strain>
    </source>
</reference>
<feature type="compositionally biased region" description="Basic and acidic residues" evidence="5">
    <location>
        <begin position="613"/>
        <end position="635"/>
    </location>
</feature>
<dbReference type="GO" id="GO:0008017">
    <property type="term" value="F:microtubule binding"/>
    <property type="evidence" value="ECO:0007669"/>
    <property type="project" value="InterPro"/>
</dbReference>
<organism evidence="7 9">
    <name type="scientific">Rhizophagus clarus</name>
    <dbReference type="NCBI Taxonomy" id="94130"/>
    <lineage>
        <taxon>Eukaryota</taxon>
        <taxon>Fungi</taxon>
        <taxon>Fungi incertae sedis</taxon>
        <taxon>Mucoromycota</taxon>
        <taxon>Glomeromycotina</taxon>
        <taxon>Glomeromycetes</taxon>
        <taxon>Glomerales</taxon>
        <taxon>Glomeraceae</taxon>
        <taxon>Rhizophagus</taxon>
    </lineage>
</organism>
<protein>
    <recommendedName>
        <fullName evidence="6">Cep57 centrosome microtubule-binding domain-containing protein</fullName>
    </recommendedName>
</protein>
<feature type="compositionally biased region" description="Basic and acidic residues" evidence="5">
    <location>
        <begin position="57"/>
        <end position="79"/>
    </location>
</feature>
<evidence type="ECO:0000259" key="6">
    <source>
        <dbReference type="Pfam" id="PF06657"/>
    </source>
</evidence>
<evidence type="ECO:0000256" key="2">
    <source>
        <dbReference type="ARBA" id="ARBA00022490"/>
    </source>
</evidence>
<evidence type="ECO:0000256" key="5">
    <source>
        <dbReference type="SAM" id="MobiDB-lite"/>
    </source>
</evidence>
<evidence type="ECO:0000256" key="1">
    <source>
        <dbReference type="ARBA" id="ARBA00004267"/>
    </source>
</evidence>
<feature type="region of interest" description="Disordered" evidence="5">
    <location>
        <begin position="706"/>
        <end position="725"/>
    </location>
</feature>
<dbReference type="InterPro" id="IPR051756">
    <property type="entry name" value="Centrosomal_MT-associated"/>
</dbReference>
<dbReference type="AlphaFoldDB" id="A0A2Z6S0B0"/>
<dbReference type="Gene3D" id="1.20.58.90">
    <property type="match status" value="1"/>
</dbReference>
<dbReference type="OrthoDB" id="2375103at2759"/>
<feature type="coiled-coil region" evidence="4">
    <location>
        <begin position="348"/>
        <end position="410"/>
    </location>
</feature>
<feature type="compositionally biased region" description="Basic residues" evidence="5">
    <location>
        <begin position="592"/>
        <end position="608"/>
    </location>
</feature>
<dbReference type="Pfam" id="PF06657">
    <property type="entry name" value="Cep57_MT_bd"/>
    <property type="match status" value="1"/>
</dbReference>
<feature type="domain" description="Cep57 centrosome microtubule-binding" evidence="6">
    <location>
        <begin position="913"/>
        <end position="986"/>
    </location>
</feature>
<comment type="subcellular location">
    <subcellularLocation>
        <location evidence="1">Cytoplasm</location>
        <location evidence="1">Cytoskeleton</location>
        <location evidence="1">Microtubule organizing center</location>
    </subcellularLocation>
</comment>
<evidence type="ECO:0000256" key="4">
    <source>
        <dbReference type="SAM" id="Coils"/>
    </source>
</evidence>
<accession>A0A2Z6S0B0</accession>
<evidence type="ECO:0000313" key="9">
    <source>
        <dbReference type="Proteomes" id="UP000247702"/>
    </source>
</evidence>
<feature type="region of interest" description="Disordered" evidence="5">
    <location>
        <begin position="1002"/>
        <end position="1031"/>
    </location>
</feature>
<sequence length="1031" mass="120274">MDKSIDSSTISAEHAETLQALSQTGTNSEVGTDEGPENDSDYDLQKQNELELSSRSSGEESRKHDDGIENELKGEKLDDISYCSSSEDEEEVEDFEKNIKSLSLSDELNLKDALNSESNELQGVSKEEYLLTVGELNFVDEESFVIHDSRHRKIRMPIKNKLLENEKSIQQKQERKVDQSHPKQINQEKKNQLNEQRLREENSKENEVHLKYEKERQSQLEKEKKLKDQQLRQDQKLESQKLSQKEQLQREGQSRNRKEIQLQNQGQLYQSPFLQSQPLQPRQNSSQMQRSFHENIFKPVIKSQNEQTLPITPSLSIKSFHLPDLSLSHQSDVRNFRQMNVKGPVSALRTLTDNYRQLELDKQNADIKVRQLELDKQTADGKVDQLEKQLEQYRQLLRKEQSNNNKHSEIETITCGVGDDFKKSSSHGKFPLTEKEKTNPPIVSLQKKYKVMKRQLEYMKTYARKAEDERDEAKKALVKTQQDIAQMNDQFESLRASAQIPNKRTQLSSIAIPTQPISLASSELPMKPFEETNGLLNVNNIKVQENNQIIEPKEIGRDSGSEKNKSRENVDPEQIRTIQEEIESRRIDRENLRKKRQAMEKKHRRKTVPKSEITSKEENESVEGREDGRKTDRYGGLHRFVNGEEDLQNYEDSCKNKKRPTNHNEDCYIGSREQLYNEYLKAFNKRTANKMQFTGYNEGEQYYEHYDEDEPHENLPSESSELNQYIDPREQQYYYEKREDQKRDNLYMKEDPDIHPSDLRLSPTRGGRIYSHESPDSAYIHIKGRKQYVRHAYDDFEEESDYIRDCGYREELKRDDLSIDSQQDYPVWKDIKNGKSYLRKRDYIIQEPASKPMRSGDIPFILGTGTGKSHSVTVNLQKAFALLKNHSSNSCSVCNKKNTKNAANKNKFKKSSSENEESPDIALGRVIGNLMDELKHLKMHYGNLVIEYQKIDPLDSKSKRSALAEELKEIMDQMEIKGDQIATLYDIQQKTVKPSLRYGFTQKNNYQKPTRSIHETRPRVTRKVQKPLNDL</sequence>
<dbReference type="STRING" id="94130.A0A2Z6S0B0"/>
<reference evidence="8" key="2">
    <citation type="submission" date="2019-10" db="EMBL/GenBank/DDBJ databases">
        <title>Conservation and host-specific expression of non-tandemly repeated heterogenous ribosome RNA gene in arbuscular mycorrhizal fungi.</title>
        <authorList>
            <person name="Maeda T."/>
            <person name="Kobayashi Y."/>
            <person name="Nakagawa T."/>
            <person name="Ezawa T."/>
            <person name="Yamaguchi K."/>
            <person name="Bino T."/>
            <person name="Nishimoto Y."/>
            <person name="Shigenobu S."/>
            <person name="Kawaguchi M."/>
        </authorList>
    </citation>
    <scope>NUCLEOTIDE SEQUENCE</scope>
    <source>
        <strain evidence="8">HR1</strain>
    </source>
</reference>
<dbReference type="Proteomes" id="UP000615446">
    <property type="component" value="Unassembled WGS sequence"/>
</dbReference>
<dbReference type="InterPro" id="IPR024957">
    <property type="entry name" value="Cep57_MT-bd_dom"/>
</dbReference>
<keyword evidence="3" id="KW-0206">Cytoskeleton</keyword>
<proteinExistence type="predicted"/>
<evidence type="ECO:0000313" key="8">
    <source>
        <dbReference type="EMBL" id="GES92344.1"/>
    </source>
</evidence>
<keyword evidence="4" id="KW-0175">Coiled coil</keyword>
<evidence type="ECO:0000313" key="7">
    <source>
        <dbReference type="EMBL" id="GBB97538.1"/>
    </source>
</evidence>
<feature type="compositionally biased region" description="Polar residues" evidence="5">
    <location>
        <begin position="19"/>
        <end position="30"/>
    </location>
</feature>
<feature type="region of interest" description="Disordered" evidence="5">
    <location>
        <begin position="171"/>
        <end position="258"/>
    </location>
</feature>
<feature type="region of interest" description="Disordered" evidence="5">
    <location>
        <begin position="588"/>
        <end position="644"/>
    </location>
</feature>
<dbReference type="GO" id="GO:0005815">
    <property type="term" value="C:microtubule organizing center"/>
    <property type="evidence" value="ECO:0007669"/>
    <property type="project" value="UniProtKB-SubCell"/>
</dbReference>
<feature type="region of interest" description="Disordered" evidence="5">
    <location>
        <begin position="549"/>
        <end position="574"/>
    </location>
</feature>
<feature type="region of interest" description="Disordered" evidence="5">
    <location>
        <begin position="1"/>
        <end position="93"/>
    </location>
</feature>
<feature type="compositionally biased region" description="Polar residues" evidence="5">
    <location>
        <begin position="1"/>
        <end position="11"/>
    </location>
</feature>
<dbReference type="PANTHER" id="PTHR19336">
    <property type="entry name" value="UNCHARACTERIZED DUF1167"/>
    <property type="match status" value="1"/>
</dbReference>
<keyword evidence="2" id="KW-0963">Cytoplasm</keyword>
<gene>
    <name evidence="8" type="ORF">RCL2_001912700</name>
    <name evidence="7" type="ORF">RclHR1_00300017</name>
</gene>
<name>A0A2Z6S0B0_9GLOM</name>
<feature type="coiled-coil region" evidence="4">
    <location>
        <begin position="463"/>
        <end position="497"/>
    </location>
</feature>
<keyword evidence="9" id="KW-1185">Reference proteome</keyword>
<feature type="compositionally biased region" description="Acidic residues" evidence="5">
    <location>
        <begin position="31"/>
        <end position="42"/>
    </location>
</feature>
<feature type="compositionally biased region" description="Basic and acidic residues" evidence="5">
    <location>
        <begin position="551"/>
        <end position="574"/>
    </location>
</feature>
<comment type="caution">
    <text evidence="7">The sequence shown here is derived from an EMBL/GenBank/DDBJ whole genome shotgun (WGS) entry which is preliminary data.</text>
</comment>
<feature type="region of interest" description="Disordered" evidence="5">
    <location>
        <begin position="739"/>
        <end position="763"/>
    </location>
</feature>
<feature type="compositionally biased region" description="Basic and acidic residues" evidence="5">
    <location>
        <begin position="739"/>
        <end position="758"/>
    </location>
</feature>
<dbReference type="Proteomes" id="UP000247702">
    <property type="component" value="Unassembled WGS sequence"/>
</dbReference>